<keyword evidence="4" id="KW-1185">Reference proteome</keyword>
<accession>A0A9W8DQ94</accession>
<dbReference type="GO" id="GO:0005737">
    <property type="term" value="C:cytoplasm"/>
    <property type="evidence" value="ECO:0007669"/>
    <property type="project" value="TreeGrafter"/>
</dbReference>
<dbReference type="GO" id="GO:0051015">
    <property type="term" value="F:actin filament binding"/>
    <property type="evidence" value="ECO:0007669"/>
    <property type="project" value="InterPro"/>
</dbReference>
<evidence type="ECO:0000313" key="4">
    <source>
        <dbReference type="Proteomes" id="UP001150538"/>
    </source>
</evidence>
<dbReference type="InterPro" id="IPR029006">
    <property type="entry name" value="ADF-H/Gelsolin-like_dom_sf"/>
</dbReference>
<comment type="caution">
    <text evidence="3">The sequence shown here is derived from an EMBL/GenBank/DDBJ whole genome shotgun (WGS) entry which is preliminary data.</text>
</comment>
<dbReference type="GO" id="GO:0051014">
    <property type="term" value="P:actin filament severing"/>
    <property type="evidence" value="ECO:0007669"/>
    <property type="project" value="TreeGrafter"/>
</dbReference>
<dbReference type="PANTHER" id="PTHR11977:SF51">
    <property type="entry name" value="PROTEIN FLIGHTLESS-1 HOMOLOG"/>
    <property type="match status" value="1"/>
</dbReference>
<evidence type="ECO:0000256" key="1">
    <source>
        <dbReference type="ARBA" id="ARBA00022737"/>
    </source>
</evidence>
<keyword evidence="1" id="KW-0677">Repeat</keyword>
<dbReference type="AlphaFoldDB" id="A0A9W8DQ94"/>
<dbReference type="SUPFAM" id="SSF55753">
    <property type="entry name" value="Actin depolymerizing proteins"/>
    <property type="match status" value="1"/>
</dbReference>
<feature type="region of interest" description="Disordered" evidence="2">
    <location>
        <begin position="105"/>
        <end position="125"/>
    </location>
</feature>
<protein>
    <recommendedName>
        <fullName evidence="5">Gelsolin-like domain-containing protein</fullName>
    </recommendedName>
</protein>
<evidence type="ECO:0000313" key="3">
    <source>
        <dbReference type="EMBL" id="KAJ1920131.1"/>
    </source>
</evidence>
<organism evidence="3 4">
    <name type="scientific">Mycoemilia scoparia</name>
    <dbReference type="NCBI Taxonomy" id="417184"/>
    <lineage>
        <taxon>Eukaryota</taxon>
        <taxon>Fungi</taxon>
        <taxon>Fungi incertae sedis</taxon>
        <taxon>Zoopagomycota</taxon>
        <taxon>Kickxellomycotina</taxon>
        <taxon>Kickxellomycetes</taxon>
        <taxon>Kickxellales</taxon>
        <taxon>Kickxellaceae</taxon>
        <taxon>Mycoemilia</taxon>
    </lineage>
</organism>
<dbReference type="InterPro" id="IPR007122">
    <property type="entry name" value="Villin/Gelsolin"/>
</dbReference>
<feature type="region of interest" description="Disordered" evidence="2">
    <location>
        <begin position="1"/>
        <end position="22"/>
    </location>
</feature>
<dbReference type="EMBL" id="JANBPU010000017">
    <property type="protein sequence ID" value="KAJ1920131.1"/>
    <property type="molecule type" value="Genomic_DNA"/>
</dbReference>
<reference evidence="3" key="1">
    <citation type="submission" date="2022-07" db="EMBL/GenBank/DDBJ databases">
        <title>Phylogenomic reconstructions and comparative analyses of Kickxellomycotina fungi.</title>
        <authorList>
            <person name="Reynolds N.K."/>
            <person name="Stajich J.E."/>
            <person name="Barry K."/>
            <person name="Grigoriev I.V."/>
            <person name="Crous P."/>
            <person name="Smith M.E."/>
        </authorList>
    </citation>
    <scope>NUCLEOTIDE SEQUENCE</scope>
    <source>
        <strain evidence="3">NBRC 100468</strain>
    </source>
</reference>
<feature type="compositionally biased region" description="Polar residues" evidence="2">
    <location>
        <begin position="116"/>
        <end position="125"/>
    </location>
</feature>
<evidence type="ECO:0008006" key="5">
    <source>
        <dbReference type="Google" id="ProtNLM"/>
    </source>
</evidence>
<dbReference type="GO" id="GO:0005546">
    <property type="term" value="F:phosphatidylinositol-4,5-bisphosphate binding"/>
    <property type="evidence" value="ECO:0007669"/>
    <property type="project" value="TreeGrafter"/>
</dbReference>
<dbReference type="Proteomes" id="UP001150538">
    <property type="component" value="Unassembled WGS sequence"/>
</dbReference>
<proteinExistence type="predicted"/>
<name>A0A9W8DQ94_9FUNG</name>
<dbReference type="GO" id="GO:0015629">
    <property type="term" value="C:actin cytoskeleton"/>
    <property type="evidence" value="ECO:0007669"/>
    <property type="project" value="TreeGrafter"/>
</dbReference>
<sequence>MEQYEHSIGDISSDSSDQRENMNLDSDSICYELGGSECSTSSSTTSLASLSKSSISCTSMEIPKEDVSMKSIQNGGARPIYAMTYDNDCDRTPMKYLENTEVIGDNNIHGPRLTPDNPSSENKTSYSQKLKNIEYILNIPRPPEMPKDSGDPERIPADKNHVWKGAIHQGKTTNSWVLLRCMGHHELQVLSVKPSISSLNQIDTFILYFPANMALSGTSSSLNCHDVKKSNRPSLYKYSSRIIYVWLGSESSDLKRNVIIRLALEIQANELNKKSTIVPIDQRSGRTLALEKFLVRLNLCYIGENKNKHTMGHQHYLEHCGLEVPPESNSYERMSSANTDVLFKKLSTAVHTKPARDTEAIMKLFIFKAKLYKFTSKSFDPIVVSHGREISARHLLCIECSDVVVLDAFSDIFVWWKESSVDRQSLYKAIKWAESLFFTRSKSFKPYTIDIKVWHEICGREHILFRTKFPDWPQAFPTRPISLPKGLDPCRSIRPVPLAIPKRVESVDNSFYTGKNLYHKKPLFD</sequence>
<dbReference type="GO" id="GO:0051016">
    <property type="term" value="P:barbed-end actin filament capping"/>
    <property type="evidence" value="ECO:0007669"/>
    <property type="project" value="TreeGrafter"/>
</dbReference>
<dbReference type="PANTHER" id="PTHR11977">
    <property type="entry name" value="VILLIN"/>
    <property type="match status" value="1"/>
</dbReference>
<gene>
    <name evidence="3" type="ORF">H4219_001504</name>
</gene>
<dbReference type="OrthoDB" id="6375767at2759"/>
<evidence type="ECO:0000256" key="2">
    <source>
        <dbReference type="SAM" id="MobiDB-lite"/>
    </source>
</evidence>
<dbReference type="Gene3D" id="3.40.20.10">
    <property type="entry name" value="Severin"/>
    <property type="match status" value="2"/>
</dbReference>
<dbReference type="GO" id="GO:0008154">
    <property type="term" value="P:actin polymerization or depolymerization"/>
    <property type="evidence" value="ECO:0007669"/>
    <property type="project" value="TreeGrafter"/>
</dbReference>